<dbReference type="GeneID" id="25305182"/>
<gene>
    <name evidence="1" type="ORF">Z517_05692</name>
</gene>
<dbReference type="EMBL" id="KN846971">
    <property type="protein sequence ID" value="KIW82665.1"/>
    <property type="molecule type" value="Genomic_DNA"/>
</dbReference>
<proteinExistence type="predicted"/>
<sequence>MFNQWPRIVDDVNGAYKRKEAETGYGSLITIQKVRSLHQFIGHIRSLLALMAIHVKALEAYGDLIPPKHHRPQGNLGTGILQGNDRLQSTGAFQASGTIGQENLLEVAGTIKTTTTLEPQNAPHEGNRDDLASDLRAISTGLEYYHANLSLMVDLCKNLVELEFNIHGTRTNQNVEALTYLAFLFIPPSFLASVFWGEWHRGTKVVLDGQYTRGRHQCNCLYLGPAGDSVFGKSRTLCL</sequence>
<dbReference type="GO" id="GO:0016020">
    <property type="term" value="C:membrane"/>
    <property type="evidence" value="ECO:0007669"/>
    <property type="project" value="InterPro"/>
</dbReference>
<dbReference type="AlphaFoldDB" id="A0A0D2GVM6"/>
<dbReference type="RefSeq" id="XP_013286473.1">
    <property type="nucleotide sequence ID" value="XM_013431019.1"/>
</dbReference>
<protein>
    <submittedName>
        <fullName evidence="1">Uncharacterized protein</fullName>
    </submittedName>
</protein>
<dbReference type="InterPro" id="IPR002523">
    <property type="entry name" value="MgTranspt_CorA/ZnTranspt_ZntB"/>
</dbReference>
<evidence type="ECO:0000313" key="2">
    <source>
        <dbReference type="Proteomes" id="UP000053029"/>
    </source>
</evidence>
<organism evidence="1 2">
    <name type="scientific">Fonsecaea pedrosoi CBS 271.37</name>
    <dbReference type="NCBI Taxonomy" id="1442368"/>
    <lineage>
        <taxon>Eukaryota</taxon>
        <taxon>Fungi</taxon>
        <taxon>Dikarya</taxon>
        <taxon>Ascomycota</taxon>
        <taxon>Pezizomycotina</taxon>
        <taxon>Eurotiomycetes</taxon>
        <taxon>Chaetothyriomycetidae</taxon>
        <taxon>Chaetothyriales</taxon>
        <taxon>Herpotrichiellaceae</taxon>
        <taxon>Fonsecaea</taxon>
    </lineage>
</organism>
<dbReference type="HOGENOM" id="CLU_1161168_0_0_1"/>
<evidence type="ECO:0000313" key="1">
    <source>
        <dbReference type="EMBL" id="KIW82665.1"/>
    </source>
</evidence>
<dbReference type="Proteomes" id="UP000053029">
    <property type="component" value="Unassembled WGS sequence"/>
</dbReference>
<keyword evidence="2" id="KW-1185">Reference proteome</keyword>
<accession>A0A0D2GVM6</accession>
<reference evidence="1 2" key="1">
    <citation type="submission" date="2015-01" db="EMBL/GenBank/DDBJ databases">
        <title>The Genome Sequence of Fonsecaea pedrosoi CBS 271.37.</title>
        <authorList>
            <consortium name="The Broad Institute Genomics Platform"/>
            <person name="Cuomo C."/>
            <person name="de Hoog S."/>
            <person name="Gorbushina A."/>
            <person name="Stielow B."/>
            <person name="Teixiera M."/>
            <person name="Abouelleil A."/>
            <person name="Chapman S.B."/>
            <person name="Priest M."/>
            <person name="Young S.K."/>
            <person name="Wortman J."/>
            <person name="Nusbaum C."/>
            <person name="Birren B."/>
        </authorList>
    </citation>
    <scope>NUCLEOTIDE SEQUENCE [LARGE SCALE GENOMIC DNA]</scope>
    <source>
        <strain evidence="1 2">CBS 271.37</strain>
    </source>
</reference>
<dbReference type="VEuPathDB" id="FungiDB:Z517_05692"/>
<dbReference type="Pfam" id="PF01544">
    <property type="entry name" value="CorA"/>
    <property type="match status" value="1"/>
</dbReference>
<name>A0A0D2GVM6_9EURO</name>
<dbReference type="GO" id="GO:0046873">
    <property type="term" value="F:metal ion transmembrane transporter activity"/>
    <property type="evidence" value="ECO:0007669"/>
    <property type="project" value="InterPro"/>
</dbReference>